<reference evidence="1" key="1">
    <citation type="journal article" date="2019" name="bioRxiv">
        <title>The Genome of the Zebra Mussel, Dreissena polymorpha: A Resource for Invasive Species Research.</title>
        <authorList>
            <person name="McCartney M.A."/>
            <person name="Auch B."/>
            <person name="Kono T."/>
            <person name="Mallez S."/>
            <person name="Zhang Y."/>
            <person name="Obille A."/>
            <person name="Becker A."/>
            <person name="Abrahante J.E."/>
            <person name="Garbe J."/>
            <person name="Badalamenti J.P."/>
            <person name="Herman A."/>
            <person name="Mangelson H."/>
            <person name="Liachko I."/>
            <person name="Sullivan S."/>
            <person name="Sone E.D."/>
            <person name="Koren S."/>
            <person name="Silverstein K.A.T."/>
            <person name="Beckman K.B."/>
            <person name="Gohl D.M."/>
        </authorList>
    </citation>
    <scope>NUCLEOTIDE SEQUENCE</scope>
    <source>
        <strain evidence="1">Duluth1</strain>
        <tissue evidence="1">Whole animal</tissue>
    </source>
</reference>
<proteinExistence type="predicted"/>
<name>A0A9D4KLA3_DREPO</name>
<dbReference type="EMBL" id="JAIWYP010000004">
    <property type="protein sequence ID" value="KAH3841332.1"/>
    <property type="molecule type" value="Genomic_DNA"/>
</dbReference>
<dbReference type="AlphaFoldDB" id="A0A9D4KLA3"/>
<sequence length="51" mass="5270">MVMVTVRDSDPRTCASVRDLTRAANAPAVHARGASGVWTPATDADATISTV</sequence>
<organism evidence="1 2">
    <name type="scientific">Dreissena polymorpha</name>
    <name type="common">Zebra mussel</name>
    <name type="synonym">Mytilus polymorpha</name>
    <dbReference type="NCBI Taxonomy" id="45954"/>
    <lineage>
        <taxon>Eukaryota</taxon>
        <taxon>Metazoa</taxon>
        <taxon>Spiralia</taxon>
        <taxon>Lophotrochozoa</taxon>
        <taxon>Mollusca</taxon>
        <taxon>Bivalvia</taxon>
        <taxon>Autobranchia</taxon>
        <taxon>Heteroconchia</taxon>
        <taxon>Euheterodonta</taxon>
        <taxon>Imparidentia</taxon>
        <taxon>Neoheterodontei</taxon>
        <taxon>Myida</taxon>
        <taxon>Dreissenoidea</taxon>
        <taxon>Dreissenidae</taxon>
        <taxon>Dreissena</taxon>
    </lineage>
</organism>
<evidence type="ECO:0000313" key="2">
    <source>
        <dbReference type="Proteomes" id="UP000828390"/>
    </source>
</evidence>
<evidence type="ECO:0000313" key="1">
    <source>
        <dbReference type="EMBL" id="KAH3841332.1"/>
    </source>
</evidence>
<reference evidence="1" key="2">
    <citation type="submission" date="2020-11" db="EMBL/GenBank/DDBJ databases">
        <authorList>
            <person name="McCartney M.A."/>
            <person name="Auch B."/>
            <person name="Kono T."/>
            <person name="Mallez S."/>
            <person name="Becker A."/>
            <person name="Gohl D.M."/>
            <person name="Silverstein K.A.T."/>
            <person name="Koren S."/>
            <person name="Bechman K.B."/>
            <person name="Herman A."/>
            <person name="Abrahante J.E."/>
            <person name="Garbe J."/>
        </authorList>
    </citation>
    <scope>NUCLEOTIDE SEQUENCE</scope>
    <source>
        <strain evidence="1">Duluth1</strain>
        <tissue evidence="1">Whole animal</tissue>
    </source>
</reference>
<comment type="caution">
    <text evidence="1">The sequence shown here is derived from an EMBL/GenBank/DDBJ whole genome shotgun (WGS) entry which is preliminary data.</text>
</comment>
<keyword evidence="2" id="KW-1185">Reference proteome</keyword>
<dbReference type="Proteomes" id="UP000828390">
    <property type="component" value="Unassembled WGS sequence"/>
</dbReference>
<accession>A0A9D4KLA3</accession>
<protein>
    <submittedName>
        <fullName evidence="1">Uncharacterized protein</fullName>
    </submittedName>
</protein>
<gene>
    <name evidence="1" type="ORF">DPMN_114791</name>
</gene>